<keyword evidence="1" id="KW-0472">Membrane</keyword>
<dbReference type="EMBL" id="JABELX010000028">
    <property type="protein sequence ID" value="NNH75824.1"/>
    <property type="molecule type" value="Genomic_DNA"/>
</dbReference>
<feature type="domain" description="DM13" evidence="2">
    <location>
        <begin position="66"/>
        <end position="174"/>
    </location>
</feature>
<dbReference type="PROSITE" id="PS51549">
    <property type="entry name" value="DM13"/>
    <property type="match status" value="1"/>
</dbReference>
<evidence type="ECO:0000256" key="1">
    <source>
        <dbReference type="SAM" id="Phobius"/>
    </source>
</evidence>
<gene>
    <name evidence="3" type="ORF">HLB23_39245</name>
</gene>
<organism evidence="3 4">
    <name type="scientific">Nocardia uniformis</name>
    <dbReference type="NCBI Taxonomy" id="53432"/>
    <lineage>
        <taxon>Bacteria</taxon>
        <taxon>Bacillati</taxon>
        <taxon>Actinomycetota</taxon>
        <taxon>Actinomycetes</taxon>
        <taxon>Mycobacteriales</taxon>
        <taxon>Nocardiaceae</taxon>
        <taxon>Nocardia</taxon>
    </lineage>
</organism>
<name>A0A849CB24_9NOCA</name>
<dbReference type="Proteomes" id="UP000586827">
    <property type="component" value="Unassembled WGS sequence"/>
</dbReference>
<evidence type="ECO:0000313" key="3">
    <source>
        <dbReference type="EMBL" id="NNH75824.1"/>
    </source>
</evidence>
<accession>A0A849CB24</accession>
<evidence type="ECO:0000259" key="2">
    <source>
        <dbReference type="PROSITE" id="PS51549"/>
    </source>
</evidence>
<comment type="caution">
    <text evidence="3">The sequence shown here is derived from an EMBL/GenBank/DDBJ whole genome shotgun (WGS) entry which is preliminary data.</text>
</comment>
<sequence>MVSASKIARSRITWVVAVVLVIGLGIGLALFQPWRLFTNTTVEEAAPTISGPATPGVPEPKTVYTGTFIAHEHATTGTVRVIQLGDGRRVLRLEDLDTSDGPALFVWLSDAEVLPGSDGWGVFDDGEYLNLGNLKGNKGSQNYDIPADADLTTLRSVSIWCDRFNVSFGAAELNAV</sequence>
<evidence type="ECO:0000313" key="4">
    <source>
        <dbReference type="Proteomes" id="UP000586827"/>
    </source>
</evidence>
<dbReference type="RefSeq" id="WP_067529082.1">
    <property type="nucleotide sequence ID" value="NZ_JABELX010000028.1"/>
</dbReference>
<keyword evidence="1" id="KW-1133">Transmembrane helix</keyword>
<reference evidence="3 4" key="1">
    <citation type="submission" date="2020-05" db="EMBL/GenBank/DDBJ databases">
        <title>MicrobeNet Type strains.</title>
        <authorList>
            <person name="Nicholson A.C."/>
        </authorList>
    </citation>
    <scope>NUCLEOTIDE SEQUENCE [LARGE SCALE GENOMIC DNA]</scope>
    <source>
        <strain evidence="3 4">JCM 3224</strain>
    </source>
</reference>
<protein>
    <submittedName>
        <fullName evidence="3">DM13 domain-containing protein</fullName>
    </submittedName>
</protein>
<keyword evidence="1" id="KW-0812">Transmembrane</keyword>
<proteinExistence type="predicted"/>
<keyword evidence="4" id="KW-1185">Reference proteome</keyword>
<feature type="transmembrane region" description="Helical" evidence="1">
    <location>
        <begin position="12"/>
        <end position="31"/>
    </location>
</feature>
<dbReference type="Pfam" id="PF10517">
    <property type="entry name" value="DM13"/>
    <property type="match status" value="1"/>
</dbReference>
<dbReference type="InterPro" id="IPR019545">
    <property type="entry name" value="DM13_domain"/>
</dbReference>
<dbReference type="AlphaFoldDB" id="A0A849CB24"/>